<organism evidence="2 3">
    <name type="scientific">Synechococcus sp. (strain ATCC 27144 / PCC 6301 / SAUG 1402/1)</name>
    <name type="common">Anacystis nidulans</name>
    <dbReference type="NCBI Taxonomy" id="269084"/>
    <lineage>
        <taxon>Bacteria</taxon>
        <taxon>Bacillati</taxon>
        <taxon>Cyanobacteriota</taxon>
        <taxon>Cyanophyceae</taxon>
        <taxon>Synechococcales</taxon>
        <taxon>Synechococcaceae</taxon>
        <taxon>Synechococcus</taxon>
    </lineage>
</organism>
<dbReference type="InterPro" id="IPR052181">
    <property type="entry name" value="5hmC_binding"/>
</dbReference>
<dbReference type="CDD" id="cd21133">
    <property type="entry name" value="EVE"/>
    <property type="match status" value="1"/>
</dbReference>
<dbReference type="PANTHER" id="PTHR14087">
    <property type="entry name" value="THYMOCYTE NUCLEAR PROTEIN 1"/>
    <property type="match status" value="1"/>
</dbReference>
<evidence type="ECO:0000313" key="2">
    <source>
        <dbReference type="EMBL" id="BAD78779.1"/>
    </source>
</evidence>
<dbReference type="eggNOG" id="COG2947">
    <property type="taxonomic scope" value="Bacteria"/>
</dbReference>
<dbReference type="Pfam" id="PF01878">
    <property type="entry name" value="EVE"/>
    <property type="match status" value="1"/>
</dbReference>
<dbReference type="GeneID" id="72429805"/>
<feature type="domain" description="EVE" evidence="1">
    <location>
        <begin position="2"/>
        <end position="147"/>
    </location>
</feature>
<dbReference type="InterPro" id="IPR047197">
    <property type="entry name" value="THYN1-like_EVE"/>
</dbReference>
<evidence type="ECO:0000313" key="3">
    <source>
        <dbReference type="Proteomes" id="UP000001175"/>
    </source>
</evidence>
<evidence type="ECO:0000259" key="1">
    <source>
        <dbReference type="Pfam" id="PF01878"/>
    </source>
</evidence>
<dbReference type="EMBL" id="AP008231">
    <property type="protein sequence ID" value="BAD78779.1"/>
    <property type="molecule type" value="Genomic_DNA"/>
</dbReference>
<dbReference type="PANTHER" id="PTHR14087:SF7">
    <property type="entry name" value="THYMOCYTE NUCLEAR PROTEIN 1"/>
    <property type="match status" value="1"/>
</dbReference>
<dbReference type="InterPro" id="IPR002740">
    <property type="entry name" value="EVE_domain"/>
</dbReference>
<accession>A0A0H3K6M8</accession>
<dbReference type="RefSeq" id="WP_011242901.1">
    <property type="nucleotide sequence ID" value="NC_006576.1"/>
</dbReference>
<protein>
    <recommendedName>
        <fullName evidence="1">EVE domain-containing protein</fullName>
    </recommendedName>
</protein>
<dbReference type="Proteomes" id="UP000001175">
    <property type="component" value="Chromosome"/>
</dbReference>
<dbReference type="SUPFAM" id="SSF88697">
    <property type="entry name" value="PUA domain-like"/>
    <property type="match status" value="1"/>
</dbReference>
<dbReference type="KEGG" id="syc:syc0589_d"/>
<reference evidence="2 3" key="1">
    <citation type="journal article" date="2007" name="Photosyn. Res.">
        <title>Complete nucleotide sequence of the freshwater unicellular cyanobacterium Synechococcus elongatus PCC 6301 chromosome: gene content and organization.</title>
        <authorList>
            <person name="Sugita C."/>
            <person name="Ogata K."/>
            <person name="Shikata M."/>
            <person name="Jikuya H."/>
            <person name="Takano J."/>
            <person name="Furumichi M."/>
            <person name="Kanehisa M."/>
            <person name="Omata T."/>
            <person name="Sugiura M."/>
            <person name="Sugita M."/>
        </authorList>
    </citation>
    <scope>NUCLEOTIDE SEQUENCE [LARGE SCALE GENOMIC DNA]</scope>
    <source>
        <strain evidence="3">ATCC 27144 / PCC 6301 / SAUG 1402/1</strain>
    </source>
</reference>
<gene>
    <name evidence="2" type="ordered locus">syc0589_d</name>
</gene>
<sequence length="154" mass="17565">MAFWLLKSEPDVYGIADLEREGETLWDGVRNYQARNFLRQMAVGDRAFFYHSNTKPPGIVGLMTVSATEQVDPSQFDPDSDYYDPRSQADNPTWITVKLIFGDRFQPGLTLAELRAEFTTEDLLILRPGNRLSVTPVEEDVAERLLQRLRSPAI</sequence>
<proteinExistence type="predicted"/>
<name>A0A0H3K6M8_SYNP6</name>
<dbReference type="InterPro" id="IPR015947">
    <property type="entry name" value="PUA-like_sf"/>
</dbReference>
<dbReference type="Gene3D" id="3.10.590.10">
    <property type="entry name" value="ph1033 like domains"/>
    <property type="match status" value="1"/>
</dbReference>
<dbReference type="AlphaFoldDB" id="A0A0H3K6M8"/>